<feature type="compositionally biased region" description="Basic and acidic residues" evidence="1">
    <location>
        <begin position="1"/>
        <end position="10"/>
    </location>
</feature>
<sequence>MAPELREHGTAEASTSNPMSHAGSMTAVPQEHSAVERCAGSQIVDMWLSSLERPARRSSGSPSQSTVQSRPQSKLEKLIEKRRSMLQRAIILDDQWRSLQERCAGRSVGGRQPSKLNILKGTMDRDKQALESIGDGGGYITDRRTDRRLDRIDRNLGNFEEKISNQKKLESHLAKAGDFLGRLKLLKSELSARGDNKEILENIDLNIKDLESILNELKGIDANGAGIEYNGCRGNAMAYFDSVTAALEAMLRSQDPGYHDYMRPALAVVLKDGYSPSRQKAVSGSGMHGGDTHGIS</sequence>
<protein>
    <submittedName>
        <fullName evidence="2">Uncharacterized protein</fullName>
    </submittedName>
</protein>
<dbReference type="GeneID" id="58005036"/>
<gene>
    <name evidence="2" type="ORF">GW15_0201290</name>
</gene>
<evidence type="ECO:0000256" key="1">
    <source>
        <dbReference type="SAM" id="MobiDB-lite"/>
    </source>
</evidence>
<accession>A0A098Q3W0</accession>
<feature type="compositionally biased region" description="Low complexity" evidence="1">
    <location>
        <begin position="57"/>
        <end position="70"/>
    </location>
</feature>
<evidence type="ECO:0000313" key="3">
    <source>
        <dbReference type="Proteomes" id="UP000028012"/>
    </source>
</evidence>
<dbReference type="Proteomes" id="UP000028012">
    <property type="component" value="Unassembled WGS sequence"/>
</dbReference>
<reference evidence="2 3" key="1">
    <citation type="submission" date="2014-09" db="EMBL/GenBank/DDBJ databases">
        <title>A draft genome sequence for Xanthomonas axonopodis pv. vasculorum NCPPB 900.</title>
        <authorList>
            <person name="Harrison J."/>
            <person name="Studholme D.J."/>
        </authorList>
    </citation>
    <scope>NUCLEOTIDE SEQUENCE [LARGE SCALE GENOMIC DNA]</scope>
    <source>
        <strain evidence="2 3">NCPPB 900</strain>
    </source>
</reference>
<dbReference type="HOGENOM" id="CLU_902993_0_0_6"/>
<proteinExistence type="predicted"/>
<dbReference type="RefSeq" id="WP_042821034.1">
    <property type="nucleotide sequence ID" value="NZ_CP053649.1"/>
</dbReference>
<feature type="region of interest" description="Disordered" evidence="1">
    <location>
        <begin position="1"/>
        <end position="36"/>
    </location>
</feature>
<comment type="caution">
    <text evidence="2">The sequence shown here is derived from an EMBL/GenBank/DDBJ whole genome shotgun (WGS) entry which is preliminary data.</text>
</comment>
<organism evidence="2 3">
    <name type="scientific">Xanthomonas axonopodis pv. vasculorum</name>
    <dbReference type="NCBI Taxonomy" id="325777"/>
    <lineage>
        <taxon>Bacteria</taxon>
        <taxon>Pseudomonadati</taxon>
        <taxon>Pseudomonadota</taxon>
        <taxon>Gammaproteobacteria</taxon>
        <taxon>Lysobacterales</taxon>
        <taxon>Lysobacteraceae</taxon>
        <taxon>Xanthomonas</taxon>
    </lineage>
</organism>
<dbReference type="EMBL" id="JPHD02000011">
    <property type="protein sequence ID" value="KGE53583.1"/>
    <property type="molecule type" value="Genomic_DNA"/>
</dbReference>
<dbReference type="AlphaFoldDB" id="A0A098Q3W0"/>
<feature type="region of interest" description="Disordered" evidence="1">
    <location>
        <begin position="52"/>
        <end position="75"/>
    </location>
</feature>
<evidence type="ECO:0000313" key="2">
    <source>
        <dbReference type="EMBL" id="KGE53583.1"/>
    </source>
</evidence>
<name>A0A098Q3W0_9XANT</name>